<dbReference type="InterPro" id="IPR018095">
    <property type="entry name" value="Thymidylate_kin_CS"/>
</dbReference>
<sequence>MPTPHRPRRGLLISFEGGDGAGKTTQISLLQQYLVSERTVDEDLVLVTREPGGTPLGERIRELVLHGDHVEDKAEALLYAADRAHHIASVVRPHLARGGLVLTDRYLDSSIAYQGAGRDLDGDEIAALSLWAVGGIIPDRTILLDLPPEALAERREAGTLDRLEQEGQEFHGQVREKFLELAAAEPERFEVINATLPREEIHRRVLDAIAEDLSRFDPTFEPAPPPSRRDEE</sequence>
<keyword evidence="6 11" id="KW-0547">Nucleotide-binding</keyword>
<dbReference type="InterPro" id="IPR027417">
    <property type="entry name" value="P-loop_NTPase"/>
</dbReference>
<name>Z9JPW7_9MICO</name>
<evidence type="ECO:0000256" key="7">
    <source>
        <dbReference type="ARBA" id="ARBA00022777"/>
    </source>
</evidence>
<dbReference type="InterPro" id="IPR018094">
    <property type="entry name" value="Thymidylate_kinase"/>
</dbReference>
<feature type="binding site" evidence="11">
    <location>
        <begin position="17"/>
        <end position="24"/>
    </location>
    <ligand>
        <name>ATP</name>
        <dbReference type="ChEBI" id="CHEBI:30616"/>
    </ligand>
</feature>
<feature type="domain" description="Thymidylate kinase-like" evidence="12">
    <location>
        <begin position="15"/>
        <end position="204"/>
    </location>
</feature>
<dbReference type="GO" id="GO:0006227">
    <property type="term" value="P:dUDP biosynthetic process"/>
    <property type="evidence" value="ECO:0007669"/>
    <property type="project" value="TreeGrafter"/>
</dbReference>
<dbReference type="GO" id="GO:0004798">
    <property type="term" value="F:dTMP kinase activity"/>
    <property type="evidence" value="ECO:0007669"/>
    <property type="project" value="UniProtKB-UniRule"/>
</dbReference>
<evidence type="ECO:0000256" key="10">
    <source>
        <dbReference type="ARBA" id="ARBA00057735"/>
    </source>
</evidence>
<evidence type="ECO:0000313" key="14">
    <source>
        <dbReference type="Proteomes" id="UP000023067"/>
    </source>
</evidence>
<evidence type="ECO:0000256" key="2">
    <source>
        <dbReference type="ARBA" id="ARBA00012980"/>
    </source>
</evidence>
<organism evidence="13 14">
    <name type="scientific">Brachybacterium phenoliresistens</name>
    <dbReference type="NCBI Taxonomy" id="396014"/>
    <lineage>
        <taxon>Bacteria</taxon>
        <taxon>Bacillati</taxon>
        <taxon>Actinomycetota</taxon>
        <taxon>Actinomycetes</taxon>
        <taxon>Micrococcales</taxon>
        <taxon>Dermabacteraceae</taxon>
        <taxon>Brachybacterium</taxon>
    </lineage>
</organism>
<evidence type="ECO:0000313" key="13">
    <source>
        <dbReference type="EMBL" id="EWS80239.1"/>
    </source>
</evidence>
<dbReference type="SUPFAM" id="SSF52540">
    <property type="entry name" value="P-loop containing nucleoside triphosphate hydrolases"/>
    <property type="match status" value="1"/>
</dbReference>
<dbReference type="PANTHER" id="PTHR10344">
    <property type="entry name" value="THYMIDYLATE KINASE"/>
    <property type="match status" value="1"/>
</dbReference>
<accession>Z9JPW7</accession>
<dbReference type="GO" id="GO:0005829">
    <property type="term" value="C:cytosol"/>
    <property type="evidence" value="ECO:0007669"/>
    <property type="project" value="TreeGrafter"/>
</dbReference>
<evidence type="ECO:0000256" key="1">
    <source>
        <dbReference type="ARBA" id="ARBA00009776"/>
    </source>
</evidence>
<dbReference type="InterPro" id="IPR039430">
    <property type="entry name" value="Thymidylate_kin-like_dom"/>
</dbReference>
<protein>
    <recommendedName>
        <fullName evidence="3 11">Thymidylate kinase</fullName>
        <ecNumber evidence="2 11">2.7.4.9</ecNumber>
    </recommendedName>
    <alternativeName>
        <fullName evidence="11">dTMP kinase</fullName>
    </alternativeName>
</protein>
<dbReference type="Proteomes" id="UP000023067">
    <property type="component" value="Unassembled WGS sequence"/>
</dbReference>
<proteinExistence type="inferred from homology"/>
<dbReference type="Pfam" id="PF02223">
    <property type="entry name" value="Thymidylate_kin"/>
    <property type="match status" value="1"/>
</dbReference>
<evidence type="ECO:0000256" key="4">
    <source>
        <dbReference type="ARBA" id="ARBA00022679"/>
    </source>
</evidence>
<evidence type="ECO:0000256" key="3">
    <source>
        <dbReference type="ARBA" id="ARBA00017144"/>
    </source>
</evidence>
<evidence type="ECO:0000256" key="8">
    <source>
        <dbReference type="ARBA" id="ARBA00022840"/>
    </source>
</evidence>
<comment type="similarity">
    <text evidence="1 11">Belongs to the thymidylate kinase family.</text>
</comment>
<dbReference type="NCBIfam" id="TIGR00041">
    <property type="entry name" value="DTMP_kinase"/>
    <property type="match status" value="1"/>
</dbReference>
<dbReference type="Gene3D" id="3.40.50.300">
    <property type="entry name" value="P-loop containing nucleotide triphosphate hydrolases"/>
    <property type="match status" value="1"/>
</dbReference>
<comment type="caution">
    <text evidence="13">The sequence shown here is derived from an EMBL/GenBank/DDBJ whole genome shotgun (WGS) entry which is preliminary data.</text>
</comment>
<dbReference type="HAMAP" id="MF_00165">
    <property type="entry name" value="Thymidylate_kinase"/>
    <property type="match status" value="1"/>
</dbReference>
<evidence type="ECO:0000256" key="9">
    <source>
        <dbReference type="ARBA" id="ARBA00048743"/>
    </source>
</evidence>
<dbReference type="CDD" id="cd01672">
    <property type="entry name" value="TMPK"/>
    <property type="match status" value="1"/>
</dbReference>
<evidence type="ECO:0000256" key="6">
    <source>
        <dbReference type="ARBA" id="ARBA00022741"/>
    </source>
</evidence>
<evidence type="ECO:0000256" key="11">
    <source>
        <dbReference type="HAMAP-Rule" id="MF_00165"/>
    </source>
</evidence>
<dbReference type="PROSITE" id="PS01331">
    <property type="entry name" value="THYMIDYLATE_KINASE"/>
    <property type="match status" value="1"/>
</dbReference>
<dbReference type="PANTHER" id="PTHR10344:SF4">
    <property type="entry name" value="UMP-CMP KINASE 2, MITOCHONDRIAL"/>
    <property type="match status" value="1"/>
</dbReference>
<evidence type="ECO:0000259" key="12">
    <source>
        <dbReference type="Pfam" id="PF02223"/>
    </source>
</evidence>
<dbReference type="FunFam" id="3.40.50.300:FF:000225">
    <property type="entry name" value="Thymidylate kinase"/>
    <property type="match status" value="1"/>
</dbReference>
<reference evidence="13 14" key="1">
    <citation type="submission" date="2014-02" db="EMBL/GenBank/DDBJ databases">
        <title>Genome sequence of Brachybacterium phenoliresistens strain W13A50.</title>
        <authorList>
            <person name="Wang X."/>
        </authorList>
    </citation>
    <scope>NUCLEOTIDE SEQUENCE [LARGE SCALE GENOMIC DNA]</scope>
    <source>
        <strain evidence="13 14">W13A50</strain>
    </source>
</reference>
<gene>
    <name evidence="11" type="primary">tmk</name>
    <name evidence="13" type="ORF">BF93_04330</name>
</gene>
<dbReference type="EMBL" id="JDYK01000017">
    <property type="protein sequence ID" value="EWS80239.1"/>
    <property type="molecule type" value="Genomic_DNA"/>
</dbReference>
<keyword evidence="7 11" id="KW-0418">Kinase</keyword>
<dbReference type="GO" id="GO:0005524">
    <property type="term" value="F:ATP binding"/>
    <property type="evidence" value="ECO:0007669"/>
    <property type="project" value="UniProtKB-UniRule"/>
</dbReference>
<dbReference type="HOGENOM" id="CLU_049131_0_2_11"/>
<comment type="catalytic activity">
    <reaction evidence="9 11">
        <text>dTMP + ATP = dTDP + ADP</text>
        <dbReference type="Rhea" id="RHEA:13517"/>
        <dbReference type="ChEBI" id="CHEBI:30616"/>
        <dbReference type="ChEBI" id="CHEBI:58369"/>
        <dbReference type="ChEBI" id="CHEBI:63528"/>
        <dbReference type="ChEBI" id="CHEBI:456216"/>
        <dbReference type="EC" id="2.7.4.9"/>
    </reaction>
</comment>
<keyword evidence="14" id="KW-1185">Reference proteome</keyword>
<dbReference type="eggNOG" id="COG0125">
    <property type="taxonomic scope" value="Bacteria"/>
</dbReference>
<comment type="function">
    <text evidence="10 11">Phosphorylation of dTMP to form dTDP in both de novo and salvage pathways of dTTP synthesis.</text>
</comment>
<keyword evidence="8 11" id="KW-0067">ATP-binding</keyword>
<dbReference type="PATRIC" id="fig|396014.3.peg.2897"/>
<dbReference type="EC" id="2.7.4.9" evidence="2 11"/>
<dbReference type="GO" id="GO:0006233">
    <property type="term" value="P:dTDP biosynthetic process"/>
    <property type="evidence" value="ECO:0007669"/>
    <property type="project" value="InterPro"/>
</dbReference>
<evidence type="ECO:0000256" key="5">
    <source>
        <dbReference type="ARBA" id="ARBA00022727"/>
    </source>
</evidence>
<dbReference type="GO" id="GO:0006235">
    <property type="term" value="P:dTTP biosynthetic process"/>
    <property type="evidence" value="ECO:0007669"/>
    <property type="project" value="UniProtKB-UniRule"/>
</dbReference>
<keyword evidence="5 11" id="KW-0545">Nucleotide biosynthesis</keyword>
<dbReference type="AlphaFoldDB" id="Z9JPW7"/>
<dbReference type="STRING" id="396014.BF93_04330"/>
<keyword evidence="4 11" id="KW-0808">Transferase</keyword>